<proteinExistence type="predicted"/>
<dbReference type="GO" id="GO:0004674">
    <property type="term" value="F:protein serine/threonine kinase activity"/>
    <property type="evidence" value="ECO:0007669"/>
    <property type="project" value="UniProtKB-KW"/>
</dbReference>
<protein>
    <submittedName>
        <fullName evidence="2">Non-specific serine/threonine protein kinase</fullName>
    </submittedName>
</protein>
<feature type="region of interest" description="Disordered" evidence="1">
    <location>
        <begin position="1"/>
        <end position="57"/>
    </location>
</feature>
<reference evidence="3" key="1">
    <citation type="submission" date="2024-07" db="EMBL/GenBank/DDBJ databases">
        <title>Two chromosome-level genome assemblies of Korean endemic species Abeliophyllum distichum and Forsythia ovata (Oleaceae).</title>
        <authorList>
            <person name="Jang H."/>
        </authorList>
    </citation>
    <scope>NUCLEOTIDE SEQUENCE [LARGE SCALE GENOMIC DNA]</scope>
</reference>
<evidence type="ECO:0000256" key="1">
    <source>
        <dbReference type="SAM" id="MobiDB-lite"/>
    </source>
</evidence>
<comment type="caution">
    <text evidence="2">The sequence shown here is derived from an EMBL/GenBank/DDBJ whole genome shotgun (WGS) entry which is preliminary data.</text>
</comment>
<evidence type="ECO:0000313" key="3">
    <source>
        <dbReference type="Proteomes" id="UP001604277"/>
    </source>
</evidence>
<feature type="compositionally biased region" description="Basic and acidic residues" evidence="1">
    <location>
        <begin position="155"/>
        <end position="164"/>
    </location>
</feature>
<keyword evidence="2" id="KW-0808">Transferase</keyword>
<keyword evidence="2" id="KW-0418">Kinase</keyword>
<accession>A0ABD1XAN5</accession>
<keyword evidence="3" id="KW-1185">Reference proteome</keyword>
<organism evidence="2 3">
    <name type="scientific">Forsythia ovata</name>
    <dbReference type="NCBI Taxonomy" id="205694"/>
    <lineage>
        <taxon>Eukaryota</taxon>
        <taxon>Viridiplantae</taxon>
        <taxon>Streptophyta</taxon>
        <taxon>Embryophyta</taxon>
        <taxon>Tracheophyta</taxon>
        <taxon>Spermatophyta</taxon>
        <taxon>Magnoliopsida</taxon>
        <taxon>eudicotyledons</taxon>
        <taxon>Gunneridae</taxon>
        <taxon>Pentapetalae</taxon>
        <taxon>asterids</taxon>
        <taxon>lamiids</taxon>
        <taxon>Lamiales</taxon>
        <taxon>Oleaceae</taxon>
        <taxon>Forsythieae</taxon>
        <taxon>Forsythia</taxon>
    </lineage>
</organism>
<feature type="compositionally biased region" description="Polar residues" evidence="1">
    <location>
        <begin position="172"/>
        <end position="184"/>
    </location>
</feature>
<evidence type="ECO:0000313" key="2">
    <source>
        <dbReference type="EMBL" id="KAL2559033.1"/>
    </source>
</evidence>
<gene>
    <name evidence="2" type="ORF">Fot_03772</name>
</gene>
<dbReference type="EMBL" id="JBFOLJ010000001">
    <property type="protein sequence ID" value="KAL2559033.1"/>
    <property type="molecule type" value="Genomic_DNA"/>
</dbReference>
<feature type="compositionally biased region" description="Basic residues" evidence="1">
    <location>
        <begin position="25"/>
        <end position="40"/>
    </location>
</feature>
<feature type="region of interest" description="Disordered" evidence="1">
    <location>
        <begin position="152"/>
        <end position="184"/>
    </location>
</feature>
<feature type="compositionally biased region" description="Basic and acidic residues" evidence="1">
    <location>
        <begin position="41"/>
        <end position="57"/>
    </location>
</feature>
<dbReference type="Proteomes" id="UP001604277">
    <property type="component" value="Unassembled WGS sequence"/>
</dbReference>
<name>A0ABD1XAN5_9LAMI</name>
<sequence length="184" mass="21332">MATDSNKLKHRKHRRSSSPDDSKDLKRRKHRHRHHHRSKREKKEIKKTDPGKGEDVVRNGAMGEVVVSNGWGFVGVDYDMEEGEIVDDDVNNGDGNNGEFERKKKKFDSDVESGEFETVGHDSTYMGINEDNVERVYRNSSMFREDNLDWEENSEMGRERKSSLKDFANGNYKLQISQRQPEAS</sequence>
<dbReference type="AlphaFoldDB" id="A0ABD1XAN5"/>
<feature type="region of interest" description="Disordered" evidence="1">
    <location>
        <begin position="86"/>
        <end position="106"/>
    </location>
</feature>
<keyword evidence="2" id="KW-0723">Serine/threonine-protein kinase</keyword>